<dbReference type="RefSeq" id="WP_379586794.1">
    <property type="nucleotide sequence ID" value="NZ_JBHSQW010000035.1"/>
</dbReference>
<evidence type="ECO:0000313" key="2">
    <source>
        <dbReference type="Proteomes" id="UP001596302"/>
    </source>
</evidence>
<accession>A0ABW1J755</accession>
<reference evidence="2" key="1">
    <citation type="journal article" date="2019" name="Int. J. Syst. Evol. Microbiol.">
        <title>The Global Catalogue of Microorganisms (GCM) 10K type strain sequencing project: providing services to taxonomists for standard genome sequencing and annotation.</title>
        <authorList>
            <consortium name="The Broad Institute Genomics Platform"/>
            <consortium name="The Broad Institute Genome Sequencing Center for Infectious Disease"/>
            <person name="Wu L."/>
            <person name="Ma J."/>
        </authorList>
    </citation>
    <scope>NUCLEOTIDE SEQUENCE [LARGE SCALE GENOMIC DNA]</scope>
    <source>
        <strain evidence="2">CCM 8391</strain>
    </source>
</reference>
<gene>
    <name evidence="1" type="ORF">ACFQE5_18830</name>
</gene>
<organism evidence="1 2">
    <name type="scientific">Pseudonocardia hispaniensis</name>
    <dbReference type="NCBI Taxonomy" id="904933"/>
    <lineage>
        <taxon>Bacteria</taxon>
        <taxon>Bacillati</taxon>
        <taxon>Actinomycetota</taxon>
        <taxon>Actinomycetes</taxon>
        <taxon>Pseudonocardiales</taxon>
        <taxon>Pseudonocardiaceae</taxon>
        <taxon>Pseudonocardia</taxon>
    </lineage>
</organism>
<protein>
    <submittedName>
        <fullName evidence="1">Uncharacterized protein</fullName>
    </submittedName>
</protein>
<proteinExistence type="predicted"/>
<dbReference type="Proteomes" id="UP001596302">
    <property type="component" value="Unassembled WGS sequence"/>
</dbReference>
<comment type="caution">
    <text evidence="1">The sequence shown here is derived from an EMBL/GenBank/DDBJ whole genome shotgun (WGS) entry which is preliminary data.</text>
</comment>
<keyword evidence="2" id="KW-1185">Reference proteome</keyword>
<sequence length="125" mass="13866">MTTETTERHNPLTCENGDSITSYLYDRTTESPHIAAGQRVLSFCRFCREGRDKAMPPSSSTIEAVLAEHRQDGPGRPTERYEIHPNHLKVDTRTGRGPAVAGSFSRSHNAARDHLFLVAHHTNGA</sequence>
<dbReference type="EMBL" id="JBHSQW010000035">
    <property type="protein sequence ID" value="MFC5996261.1"/>
    <property type="molecule type" value="Genomic_DNA"/>
</dbReference>
<evidence type="ECO:0000313" key="1">
    <source>
        <dbReference type="EMBL" id="MFC5996261.1"/>
    </source>
</evidence>
<name>A0ABW1J755_9PSEU</name>